<reference evidence="2 4" key="1">
    <citation type="submission" date="2019-03" db="EMBL/GenBank/DDBJ databases">
        <title>Long-read sequencing reveals hyperdense prophage content in a complex bacterial symbiont genome.</title>
        <authorList>
            <person name="Frost C.L."/>
            <person name="Siozios S."/>
            <person name="Nadal-Jimenez P."/>
            <person name="Brockhurst M.A."/>
            <person name="King K.C."/>
            <person name="Darby A.C."/>
            <person name="Hurst G.D.D."/>
        </authorList>
    </citation>
    <scope>NUCLEOTIDE SEQUENCE [LARGE SCALE GENOMIC DNA]</scope>
    <source>
        <strain evidence="2 4">FIN</strain>
        <plasmid evidence="2">pArsFIN8</plasmid>
        <plasmid evidence="4">parsfin8</plasmid>
    </source>
</reference>
<keyword evidence="5" id="KW-1185">Reference proteome</keyword>
<accession>A0A4P7L9Q5</accession>
<dbReference type="SUPFAM" id="SSF110849">
    <property type="entry name" value="ParB/Sulfiredoxin"/>
    <property type="match status" value="1"/>
</dbReference>
<evidence type="ECO:0000313" key="4">
    <source>
        <dbReference type="Proteomes" id="UP000295134"/>
    </source>
</evidence>
<dbReference type="AlphaFoldDB" id="A0A4P7L9Q5"/>
<feature type="domain" description="ParB/Spo0J HTH" evidence="1">
    <location>
        <begin position="161"/>
        <end position="220"/>
    </location>
</feature>
<gene>
    <name evidence="2" type="ORF">ArsFIN_51690</name>
    <name evidence="3" type="ORF">QE258_23650</name>
</gene>
<evidence type="ECO:0000313" key="2">
    <source>
        <dbReference type="EMBL" id="QBY46558.1"/>
    </source>
</evidence>
<dbReference type="InterPro" id="IPR036086">
    <property type="entry name" value="ParB/Sulfiredoxin_sf"/>
</dbReference>
<geneLocation type="plasmid" evidence="2">
    <name>pArsFIN8</name>
</geneLocation>
<dbReference type="EMBL" id="CP123526">
    <property type="protein sequence ID" value="WGM08428.1"/>
    <property type="molecule type" value="Genomic_DNA"/>
</dbReference>
<evidence type="ECO:0000313" key="5">
    <source>
        <dbReference type="Proteomes" id="UP001177592"/>
    </source>
</evidence>
<dbReference type="KEGG" id="ans:ArsFIN_51690"/>
<proteinExistence type="predicted"/>
<evidence type="ECO:0000259" key="1">
    <source>
        <dbReference type="Pfam" id="PF17762"/>
    </source>
</evidence>
<geneLocation type="plasmid" evidence="4">
    <name>parsfin8</name>
</geneLocation>
<dbReference type="RefSeq" id="WP_051297172.1">
    <property type="nucleotide sequence ID" value="NZ_CP038620.1"/>
</dbReference>
<dbReference type="Gene3D" id="3.90.1530.10">
    <property type="entry name" value="Conserved hypothetical protein from pyrococcus furiosus pfu- 392566-001, ParB domain"/>
    <property type="match status" value="1"/>
</dbReference>
<dbReference type="Pfam" id="PF17762">
    <property type="entry name" value="HTH_ParB"/>
    <property type="match status" value="1"/>
</dbReference>
<dbReference type="GeneID" id="39750980"/>
<dbReference type="SUPFAM" id="SSF109709">
    <property type="entry name" value="KorB DNA-binding domain-like"/>
    <property type="match status" value="1"/>
</dbReference>
<dbReference type="InterPro" id="IPR041468">
    <property type="entry name" value="HTH_ParB/Spo0J"/>
</dbReference>
<dbReference type="Proteomes" id="UP000295134">
    <property type="component" value="Plasmid pArsFIN8"/>
</dbReference>
<dbReference type="Gene3D" id="1.10.10.2830">
    <property type="match status" value="1"/>
</dbReference>
<name>A0A4P7L9Q5_9GAMM</name>
<reference evidence="3" key="2">
    <citation type="submission" date="2023-04" db="EMBL/GenBank/DDBJ databases">
        <title>Genome dynamics across the evolutionary transition to endosymbiosis.</title>
        <authorList>
            <person name="Siozios S."/>
            <person name="Nadal-Jimenez P."/>
            <person name="Azagi T."/>
            <person name="Sprong H."/>
            <person name="Frost C.L."/>
            <person name="Parratt S.R."/>
            <person name="Taylor G."/>
            <person name="Brettell L."/>
            <person name="Lew K.C."/>
            <person name="Croft L."/>
            <person name="King K.C."/>
            <person name="Brockhurst M.A."/>
            <person name="Hypsa V."/>
            <person name="Novakova E."/>
            <person name="Darby A.C."/>
            <person name="Hurst G.D.D."/>
        </authorList>
    </citation>
    <scope>NUCLEOTIDE SEQUENCE</scope>
    <source>
        <strain evidence="3">ANv_CAN</strain>
        <plasmid evidence="3">paNv_CAN3</plasmid>
    </source>
</reference>
<evidence type="ECO:0000313" key="3">
    <source>
        <dbReference type="EMBL" id="WGM08428.1"/>
    </source>
</evidence>
<geneLocation type="plasmid" evidence="3 5">
    <name>paNv_CAN3</name>
</geneLocation>
<keyword evidence="2" id="KW-0614">Plasmid</keyword>
<sequence length="395" mass="44078">MRNNTQATENKLNKDTIVAMNKDTEATETKVTTDETTIIPLKKYASSHKESVSNASSIFNVPPDSLYIEEGFNLRDIDEEHARNFLKSYQSGVYVPPLSVKVILVDGEQRLKIIDGHHRYLALQMAKAAGVDIGFVPVSEFIGSVQDEVINMITSAEGKPLTPLEKAEGFYRLMNWGWNKKQISKKTGNTLVTIERLLRLYRCGDANITQLVKSNLITADLAIEIIVECEGNGKNAYDVMMKGLQKAQATGKSKITRRSVPSKNKVPFTKKELVSCFSSLSAIQNEVENALNSVDEKEEKVSLIVPKDVLTLLNDVLTKWEQSARETEEKVEEVAFAVPAVNDHRKLIHFLSKSDQSKLIHCFTQLLLLSAAYLSIGSFHRLIAVHANDEVNDQA</sequence>
<protein>
    <recommendedName>
        <fullName evidence="1">ParB/Spo0J HTH domain-containing protein</fullName>
    </recommendedName>
</protein>
<dbReference type="Proteomes" id="UP001177592">
    <property type="component" value="Plasmid paNv_CAN3"/>
</dbReference>
<dbReference type="EMBL" id="CP038620">
    <property type="protein sequence ID" value="QBY46558.1"/>
    <property type="molecule type" value="Genomic_DNA"/>
</dbReference>
<organism evidence="2 4">
    <name type="scientific">Arsenophonus nasoniae</name>
    <name type="common">son-killer infecting Nasonia vitripennis</name>
    <dbReference type="NCBI Taxonomy" id="638"/>
    <lineage>
        <taxon>Bacteria</taxon>
        <taxon>Pseudomonadati</taxon>
        <taxon>Pseudomonadota</taxon>
        <taxon>Gammaproteobacteria</taxon>
        <taxon>Enterobacterales</taxon>
        <taxon>Morganellaceae</taxon>
        <taxon>Arsenophonus</taxon>
    </lineage>
</organism>